<keyword evidence="2" id="KW-1185">Reference proteome</keyword>
<dbReference type="EMBL" id="WJQS01000001">
    <property type="protein sequence ID" value="MRI84479.1"/>
    <property type="molecule type" value="Genomic_DNA"/>
</dbReference>
<dbReference type="Proteomes" id="UP000430975">
    <property type="component" value="Unassembled WGS sequence"/>
</dbReference>
<gene>
    <name evidence="1" type="ORF">GIY09_01010</name>
</gene>
<protein>
    <submittedName>
        <fullName evidence="1">Iron-sulfur cluster repair di-iron protein, ric</fullName>
    </submittedName>
</protein>
<sequence length="100" mass="11475">MTTYKEFLLENEEKLDMYTKAISKVHSRLHPEVHEVKALYEELLVALKNDEEASALTPTFDRLVEVTSDFEIPSDTCETFAAVYQDLEKANALYRSETVA</sequence>
<evidence type="ECO:0000313" key="2">
    <source>
        <dbReference type="Proteomes" id="UP000430975"/>
    </source>
</evidence>
<comment type="caution">
    <text evidence="1">The sequence shown here is derived from an EMBL/GenBank/DDBJ whole genome shotgun (WGS) entry which is preliminary data.</text>
</comment>
<accession>A0A6I2GGS7</accession>
<dbReference type="AlphaFoldDB" id="A0A6I2GGS7"/>
<name>A0A6I2GGS7_9LACT</name>
<proteinExistence type="predicted"/>
<reference evidence="1 2" key="1">
    <citation type="submission" date="2019-11" db="EMBL/GenBank/DDBJ databases">
        <title>Characterisation of Fundicoccus ignavus gen. nov. sp. nov., a novel genus of the family Aerococcaceae isolated from bulk tank milk.</title>
        <authorList>
            <person name="Siebert A."/>
            <person name="Huptas C."/>
            <person name="Wenning M."/>
            <person name="Scherer S."/>
            <person name="Doll E.V."/>
        </authorList>
    </citation>
    <scope>NUCLEOTIDE SEQUENCE [LARGE SCALE GENOMIC DNA]</scope>
    <source>
        <strain evidence="1 2">WS4759</strain>
    </source>
</reference>
<dbReference type="RefSeq" id="WP_153862944.1">
    <property type="nucleotide sequence ID" value="NZ_WJQS01000001.1"/>
</dbReference>
<organism evidence="1 2">
    <name type="scientific">Fundicoccus ignavus</name>
    <dbReference type="NCBI Taxonomy" id="2664442"/>
    <lineage>
        <taxon>Bacteria</taxon>
        <taxon>Bacillati</taxon>
        <taxon>Bacillota</taxon>
        <taxon>Bacilli</taxon>
        <taxon>Lactobacillales</taxon>
        <taxon>Aerococcaceae</taxon>
        <taxon>Fundicoccus</taxon>
    </lineage>
</organism>
<evidence type="ECO:0000313" key="1">
    <source>
        <dbReference type="EMBL" id="MRI84479.1"/>
    </source>
</evidence>